<evidence type="ECO:0000259" key="1">
    <source>
        <dbReference type="Pfam" id="PF13966"/>
    </source>
</evidence>
<gene>
    <name evidence="2" type="ORF">RIF29_33403</name>
</gene>
<dbReference type="EMBL" id="JAYWIO010000007">
    <property type="protein sequence ID" value="KAK7250751.1"/>
    <property type="molecule type" value="Genomic_DNA"/>
</dbReference>
<name>A0AAN9E893_CROPI</name>
<accession>A0AAN9E893</accession>
<feature type="domain" description="Reverse transcriptase zinc-binding" evidence="1">
    <location>
        <begin position="11"/>
        <end position="84"/>
    </location>
</feature>
<comment type="caution">
    <text evidence="2">The sequence shown here is derived from an EMBL/GenBank/DDBJ whole genome shotgun (WGS) entry which is preliminary data.</text>
</comment>
<protein>
    <recommendedName>
        <fullName evidence="1">Reverse transcriptase zinc-binding domain-containing protein</fullName>
    </recommendedName>
</protein>
<dbReference type="Pfam" id="PF13966">
    <property type="entry name" value="zf-RVT"/>
    <property type="match status" value="1"/>
</dbReference>
<keyword evidence="3" id="KW-1185">Reference proteome</keyword>
<evidence type="ECO:0000313" key="3">
    <source>
        <dbReference type="Proteomes" id="UP001372338"/>
    </source>
</evidence>
<dbReference type="AlphaFoldDB" id="A0AAN9E893"/>
<sequence>MTIHNAAQASSSNTDNRLWQKLWKVHSHPRCKDLIWLACKNILPVRANLLHRGVQVAPFCPLCGDKAEFVSHALLQCREVAPVWFASPLSIHIPVQDEIDFSTWLFYMISNCDSSTTSTIFEISWALWGRRNDWVHNSRQLL</sequence>
<proteinExistence type="predicted"/>
<organism evidence="2 3">
    <name type="scientific">Crotalaria pallida</name>
    <name type="common">Smooth rattlebox</name>
    <name type="synonym">Crotalaria striata</name>
    <dbReference type="NCBI Taxonomy" id="3830"/>
    <lineage>
        <taxon>Eukaryota</taxon>
        <taxon>Viridiplantae</taxon>
        <taxon>Streptophyta</taxon>
        <taxon>Embryophyta</taxon>
        <taxon>Tracheophyta</taxon>
        <taxon>Spermatophyta</taxon>
        <taxon>Magnoliopsida</taxon>
        <taxon>eudicotyledons</taxon>
        <taxon>Gunneridae</taxon>
        <taxon>Pentapetalae</taxon>
        <taxon>rosids</taxon>
        <taxon>fabids</taxon>
        <taxon>Fabales</taxon>
        <taxon>Fabaceae</taxon>
        <taxon>Papilionoideae</taxon>
        <taxon>50 kb inversion clade</taxon>
        <taxon>genistoids sensu lato</taxon>
        <taxon>core genistoids</taxon>
        <taxon>Crotalarieae</taxon>
        <taxon>Crotalaria</taxon>
    </lineage>
</organism>
<dbReference type="InterPro" id="IPR026960">
    <property type="entry name" value="RVT-Znf"/>
</dbReference>
<evidence type="ECO:0000313" key="2">
    <source>
        <dbReference type="EMBL" id="KAK7250751.1"/>
    </source>
</evidence>
<reference evidence="2 3" key="1">
    <citation type="submission" date="2024-01" db="EMBL/GenBank/DDBJ databases">
        <title>The genomes of 5 underutilized Papilionoideae crops provide insights into root nodulation and disease resistanc.</title>
        <authorList>
            <person name="Yuan L."/>
        </authorList>
    </citation>
    <scope>NUCLEOTIDE SEQUENCE [LARGE SCALE GENOMIC DNA]</scope>
    <source>
        <strain evidence="2">ZHUSHIDOU_FW_LH</strain>
        <tissue evidence="2">Leaf</tissue>
    </source>
</reference>
<dbReference type="Proteomes" id="UP001372338">
    <property type="component" value="Unassembled WGS sequence"/>
</dbReference>